<dbReference type="PANTHER" id="PTHR43066:SF26">
    <property type="entry name" value="RHOMBOID PROTEASE GLPG"/>
    <property type="match status" value="1"/>
</dbReference>
<feature type="transmembrane region" description="Helical" evidence="7">
    <location>
        <begin position="116"/>
        <end position="137"/>
    </location>
</feature>
<name>A0A317PSU6_9HYPH</name>
<dbReference type="EMBL" id="QGTR01000001">
    <property type="protein sequence ID" value="PWW03987.1"/>
    <property type="molecule type" value="Genomic_DNA"/>
</dbReference>
<dbReference type="AlphaFoldDB" id="A0A317PSU6"/>
<keyword evidence="2" id="KW-1003">Cell membrane</keyword>
<evidence type="ECO:0000256" key="2">
    <source>
        <dbReference type="ARBA" id="ARBA00022475"/>
    </source>
</evidence>
<comment type="subcellular location">
    <subcellularLocation>
        <location evidence="1">Membrane</location>
        <topology evidence="1">Multi-pass membrane protein</topology>
    </subcellularLocation>
</comment>
<feature type="transmembrane region" description="Helical" evidence="7">
    <location>
        <begin position="21"/>
        <end position="42"/>
    </location>
</feature>
<protein>
    <submittedName>
        <fullName evidence="9">Membrane associated rhomboid family serine protease</fullName>
    </submittedName>
</protein>
<evidence type="ECO:0000259" key="8">
    <source>
        <dbReference type="Pfam" id="PF01694"/>
    </source>
</evidence>
<dbReference type="Pfam" id="PF01694">
    <property type="entry name" value="Rhomboid"/>
    <property type="match status" value="1"/>
</dbReference>
<feature type="transmembrane region" description="Helical" evidence="7">
    <location>
        <begin position="187"/>
        <end position="208"/>
    </location>
</feature>
<feature type="domain" description="Peptidase S54 rhomboid" evidence="8">
    <location>
        <begin position="77"/>
        <end position="230"/>
    </location>
</feature>
<dbReference type="Proteomes" id="UP000246352">
    <property type="component" value="Unassembled WGS sequence"/>
</dbReference>
<dbReference type="Gene3D" id="1.20.1540.10">
    <property type="entry name" value="Rhomboid-like"/>
    <property type="match status" value="1"/>
</dbReference>
<evidence type="ECO:0000256" key="1">
    <source>
        <dbReference type="ARBA" id="ARBA00004141"/>
    </source>
</evidence>
<keyword evidence="9" id="KW-0378">Hydrolase</keyword>
<feature type="transmembrane region" description="Helical" evidence="7">
    <location>
        <begin position="143"/>
        <end position="166"/>
    </location>
</feature>
<dbReference type="OrthoDB" id="9797190at2"/>
<keyword evidence="6 7" id="KW-0472">Membrane</keyword>
<evidence type="ECO:0000256" key="3">
    <source>
        <dbReference type="ARBA" id="ARBA00022519"/>
    </source>
</evidence>
<evidence type="ECO:0000313" key="9">
    <source>
        <dbReference type="EMBL" id="PWW03987.1"/>
    </source>
</evidence>
<evidence type="ECO:0000256" key="6">
    <source>
        <dbReference type="ARBA" id="ARBA00023136"/>
    </source>
</evidence>
<sequence>MSDQPQPVPSETRRDRPREPMFNIPGVVLAMIALMGLIQVAMSHVFDADAQRWMIIEFAFIPARYAFDAVGGDGPWFWTPVSYSLLHGGWAHFGLNSFWLAAFGGLVARRIGVGRFVMFWVLAAIASAMLFLAMHWADSSVMVGASGVVSALMAAAARFAFSGGGFSRQHAHLSRRLSILEALTNRTVIAFLAVWFGINLLAAGGFSLGATDAAIAWEAHVGGFLFGFLTFSLFDPIRRR</sequence>
<dbReference type="InterPro" id="IPR022764">
    <property type="entry name" value="Peptidase_S54_rhomboid_dom"/>
</dbReference>
<keyword evidence="9" id="KW-0645">Protease</keyword>
<evidence type="ECO:0000256" key="4">
    <source>
        <dbReference type="ARBA" id="ARBA00022692"/>
    </source>
</evidence>
<dbReference type="SUPFAM" id="SSF144091">
    <property type="entry name" value="Rhomboid-like"/>
    <property type="match status" value="1"/>
</dbReference>
<dbReference type="PANTHER" id="PTHR43066">
    <property type="entry name" value="RHOMBOID-RELATED PROTEIN"/>
    <property type="match status" value="1"/>
</dbReference>
<evidence type="ECO:0000256" key="7">
    <source>
        <dbReference type="SAM" id="Phobius"/>
    </source>
</evidence>
<keyword evidence="4 7" id="KW-0812">Transmembrane</keyword>
<proteinExistence type="predicted"/>
<reference evidence="9 10" key="1">
    <citation type="submission" date="2018-05" db="EMBL/GenBank/DDBJ databases">
        <title>Genomic Encyclopedia of Type Strains, Phase IV (KMG-IV): sequencing the most valuable type-strain genomes for metagenomic binning, comparative biology and taxonomic classification.</title>
        <authorList>
            <person name="Goeker M."/>
        </authorList>
    </citation>
    <scope>NUCLEOTIDE SEQUENCE [LARGE SCALE GENOMIC DNA]</scope>
    <source>
        <strain evidence="9 10">DSM 16791</strain>
    </source>
</reference>
<keyword evidence="3" id="KW-0997">Cell inner membrane</keyword>
<keyword evidence="10" id="KW-1185">Reference proteome</keyword>
<dbReference type="GO" id="GO:0006508">
    <property type="term" value="P:proteolysis"/>
    <property type="evidence" value="ECO:0007669"/>
    <property type="project" value="UniProtKB-KW"/>
</dbReference>
<dbReference type="GO" id="GO:0016020">
    <property type="term" value="C:membrane"/>
    <property type="evidence" value="ECO:0007669"/>
    <property type="project" value="UniProtKB-SubCell"/>
</dbReference>
<accession>A0A317PSU6</accession>
<feature type="transmembrane region" description="Helical" evidence="7">
    <location>
        <begin position="214"/>
        <end position="234"/>
    </location>
</feature>
<feature type="transmembrane region" description="Helical" evidence="7">
    <location>
        <begin position="90"/>
        <end position="109"/>
    </location>
</feature>
<comment type="caution">
    <text evidence="9">The sequence shown here is derived from an EMBL/GenBank/DDBJ whole genome shotgun (WGS) entry which is preliminary data.</text>
</comment>
<dbReference type="InterPro" id="IPR035952">
    <property type="entry name" value="Rhomboid-like_sf"/>
</dbReference>
<evidence type="ECO:0000313" key="10">
    <source>
        <dbReference type="Proteomes" id="UP000246352"/>
    </source>
</evidence>
<dbReference type="GO" id="GO:0004252">
    <property type="term" value="F:serine-type endopeptidase activity"/>
    <property type="evidence" value="ECO:0007669"/>
    <property type="project" value="InterPro"/>
</dbReference>
<gene>
    <name evidence="9" type="ORF">DFR52_101676</name>
</gene>
<organism evidence="9 10">
    <name type="scientific">Hoeflea marina</name>
    <dbReference type="NCBI Taxonomy" id="274592"/>
    <lineage>
        <taxon>Bacteria</taxon>
        <taxon>Pseudomonadati</taxon>
        <taxon>Pseudomonadota</taxon>
        <taxon>Alphaproteobacteria</taxon>
        <taxon>Hyphomicrobiales</taxon>
        <taxon>Rhizobiaceae</taxon>
        <taxon>Hoeflea</taxon>
    </lineage>
</organism>
<evidence type="ECO:0000256" key="5">
    <source>
        <dbReference type="ARBA" id="ARBA00022989"/>
    </source>
</evidence>
<keyword evidence="5 7" id="KW-1133">Transmembrane helix</keyword>